<dbReference type="SUPFAM" id="SSF56281">
    <property type="entry name" value="Metallo-hydrolase/oxidoreductase"/>
    <property type="match status" value="1"/>
</dbReference>
<accession>D1AMB5</accession>
<dbReference type="Gene3D" id="3.60.15.10">
    <property type="entry name" value="Ribonuclease Z/Hydroxyacylglutathione hydrolase-like"/>
    <property type="match status" value="1"/>
</dbReference>
<name>D1AMB5_SEBTE</name>
<dbReference type="HOGENOM" id="CLU_073253_0_0_0"/>
<gene>
    <name evidence="2" type="ordered locus">Sterm_2644</name>
</gene>
<dbReference type="EMBL" id="CP001739">
    <property type="protein sequence ID" value="ACZ09489.1"/>
    <property type="molecule type" value="Genomic_DNA"/>
</dbReference>
<reference evidence="2 3" key="2">
    <citation type="journal article" date="2010" name="Stand. Genomic Sci.">
        <title>Complete genome sequence of Sebaldella termitidis type strain (NCTC 11300).</title>
        <authorList>
            <person name="Harmon-Smith M."/>
            <person name="Celia L."/>
            <person name="Chertkov O."/>
            <person name="Lapidus A."/>
            <person name="Copeland A."/>
            <person name="Glavina Del Rio T."/>
            <person name="Nolan M."/>
            <person name="Lucas S."/>
            <person name="Tice H."/>
            <person name="Cheng J.F."/>
            <person name="Han C."/>
            <person name="Detter J.C."/>
            <person name="Bruce D."/>
            <person name="Goodwin L."/>
            <person name="Pitluck S."/>
            <person name="Pati A."/>
            <person name="Liolios K."/>
            <person name="Ivanova N."/>
            <person name="Mavromatis K."/>
            <person name="Mikhailova N."/>
            <person name="Chen A."/>
            <person name="Palaniappan K."/>
            <person name="Land M."/>
            <person name="Hauser L."/>
            <person name="Chang Y.J."/>
            <person name="Jeffries C.D."/>
            <person name="Brettin T."/>
            <person name="Goker M."/>
            <person name="Beck B."/>
            <person name="Bristow J."/>
            <person name="Eisen J.A."/>
            <person name="Markowitz V."/>
            <person name="Hugenholtz P."/>
            <person name="Kyrpides N.C."/>
            <person name="Klenk H.P."/>
            <person name="Chen F."/>
        </authorList>
    </citation>
    <scope>NUCLEOTIDE SEQUENCE [LARGE SCALE GENOMIC DNA]</scope>
    <source>
        <strain evidence="3">ATCC 33386 / NCTC 11300</strain>
    </source>
</reference>
<dbReference type="eggNOG" id="COG1235">
    <property type="taxonomic scope" value="Bacteria"/>
</dbReference>
<protein>
    <submittedName>
        <fullName evidence="2">Beta-lactamase domain protein</fullName>
    </submittedName>
</protein>
<evidence type="ECO:0000313" key="2">
    <source>
        <dbReference type="EMBL" id="ACZ09489.1"/>
    </source>
</evidence>
<proteinExistence type="predicted"/>
<dbReference type="RefSeq" id="WP_012862083.1">
    <property type="nucleotide sequence ID" value="NC_013517.1"/>
</dbReference>
<dbReference type="AlphaFoldDB" id="D1AMB5"/>
<dbReference type="PANTHER" id="PTHR47619">
    <property type="entry name" value="METALLO-HYDROLASE YYCJ-RELATED"/>
    <property type="match status" value="1"/>
</dbReference>
<feature type="domain" description="Metallo-beta-lactamase" evidence="1">
    <location>
        <begin position="11"/>
        <end position="176"/>
    </location>
</feature>
<dbReference type="PANTHER" id="PTHR47619:SF1">
    <property type="entry name" value="EXODEOXYRIBONUCLEASE WALJ"/>
    <property type="match status" value="1"/>
</dbReference>
<evidence type="ECO:0000259" key="1">
    <source>
        <dbReference type="SMART" id="SM00849"/>
    </source>
</evidence>
<dbReference type="InterPro" id="IPR036866">
    <property type="entry name" value="RibonucZ/Hydroxyglut_hydro"/>
</dbReference>
<dbReference type="InterPro" id="IPR001279">
    <property type="entry name" value="Metallo-B-lactamas"/>
</dbReference>
<dbReference type="Proteomes" id="UP000000845">
    <property type="component" value="Chromosome"/>
</dbReference>
<sequence length="256" mass="29069">MKFSVLGSSSSGNSSFIEMGNKRFLIDAGFSGKKTIEKLESINKNISDINGILITHEHSDHIQGLGVLSRKHDLPIYISRQSYYSIKEKIGKIEDKNLNFIEQDLIFGECFVKSFDVMHDAERCLGFSFEYNSKKLTYASDIGFADKVVKENFKNSDVIVLESNYDLNMLMNGPYHWNLKNRVKSKNGHLSNGEAAKLIMEVATSRLKKVYLLHISGDNNTPELAYNTVKELLDREKINVELEVVTEKATLIYEVL</sequence>
<dbReference type="Pfam" id="PF12706">
    <property type="entry name" value="Lactamase_B_2"/>
    <property type="match status" value="1"/>
</dbReference>
<dbReference type="InterPro" id="IPR052533">
    <property type="entry name" value="WalJ/YycJ-like"/>
</dbReference>
<dbReference type="SMART" id="SM00849">
    <property type="entry name" value="Lactamase_B"/>
    <property type="match status" value="1"/>
</dbReference>
<reference evidence="3" key="1">
    <citation type="submission" date="2009-09" db="EMBL/GenBank/DDBJ databases">
        <title>The complete chromosome of Sebaldella termitidis ATCC 33386.</title>
        <authorList>
            <consortium name="US DOE Joint Genome Institute (JGI-PGF)"/>
            <person name="Lucas S."/>
            <person name="Copeland A."/>
            <person name="Lapidus A."/>
            <person name="Glavina del Rio T."/>
            <person name="Dalin E."/>
            <person name="Tice H."/>
            <person name="Bruce D."/>
            <person name="Goodwin L."/>
            <person name="Pitluck S."/>
            <person name="Kyrpides N."/>
            <person name="Mavromatis K."/>
            <person name="Ivanova N."/>
            <person name="Mikhailova N."/>
            <person name="Sims D."/>
            <person name="Meincke L."/>
            <person name="Brettin T."/>
            <person name="Detter J.C."/>
            <person name="Han C."/>
            <person name="Larimer F."/>
            <person name="Land M."/>
            <person name="Hauser L."/>
            <person name="Markowitz V."/>
            <person name="Cheng J.F."/>
            <person name="Hugenholtz P."/>
            <person name="Woyke T."/>
            <person name="Wu D."/>
            <person name="Eisen J.A."/>
        </authorList>
    </citation>
    <scope>NUCLEOTIDE SEQUENCE [LARGE SCALE GENOMIC DNA]</scope>
    <source>
        <strain evidence="3">ATCC 33386 / NCTC 11300</strain>
    </source>
</reference>
<keyword evidence="3" id="KW-1185">Reference proteome</keyword>
<organism evidence="2 3">
    <name type="scientific">Sebaldella termitidis (strain ATCC 33386 / NCTC 11300)</name>
    <dbReference type="NCBI Taxonomy" id="526218"/>
    <lineage>
        <taxon>Bacteria</taxon>
        <taxon>Fusobacteriati</taxon>
        <taxon>Fusobacteriota</taxon>
        <taxon>Fusobacteriia</taxon>
        <taxon>Fusobacteriales</taxon>
        <taxon>Leptotrichiaceae</taxon>
        <taxon>Sebaldella</taxon>
    </lineage>
</organism>
<evidence type="ECO:0000313" key="3">
    <source>
        <dbReference type="Proteomes" id="UP000000845"/>
    </source>
</evidence>
<dbReference type="STRING" id="526218.Sterm_2644"/>
<dbReference type="KEGG" id="str:Sterm_2644"/>